<organism evidence="6 7">
    <name type="scientific">Marinactinospora thermotolerans DSM 45154</name>
    <dbReference type="NCBI Taxonomy" id="1122192"/>
    <lineage>
        <taxon>Bacteria</taxon>
        <taxon>Bacillati</taxon>
        <taxon>Actinomycetota</taxon>
        <taxon>Actinomycetes</taxon>
        <taxon>Streptosporangiales</taxon>
        <taxon>Nocardiopsidaceae</taxon>
        <taxon>Marinactinospora</taxon>
    </lineage>
</organism>
<dbReference type="PROSITE" id="PS50977">
    <property type="entry name" value="HTH_TETR_2"/>
    <property type="match status" value="1"/>
</dbReference>
<dbReference type="Pfam" id="PF00440">
    <property type="entry name" value="TetR_N"/>
    <property type="match status" value="1"/>
</dbReference>
<keyword evidence="1" id="KW-0805">Transcription regulation</keyword>
<feature type="DNA-binding region" description="H-T-H motif" evidence="4">
    <location>
        <begin position="32"/>
        <end position="51"/>
    </location>
</feature>
<dbReference type="Proteomes" id="UP000190637">
    <property type="component" value="Unassembled WGS sequence"/>
</dbReference>
<evidence type="ECO:0000256" key="2">
    <source>
        <dbReference type="ARBA" id="ARBA00023125"/>
    </source>
</evidence>
<protein>
    <submittedName>
        <fullName evidence="6">Transcriptional regulator, TetR family</fullName>
    </submittedName>
</protein>
<dbReference type="PANTHER" id="PTHR47506">
    <property type="entry name" value="TRANSCRIPTIONAL REGULATORY PROTEIN"/>
    <property type="match status" value="1"/>
</dbReference>
<evidence type="ECO:0000313" key="7">
    <source>
        <dbReference type="Proteomes" id="UP000190637"/>
    </source>
</evidence>
<dbReference type="GO" id="GO:0003677">
    <property type="term" value="F:DNA binding"/>
    <property type="evidence" value="ECO:0007669"/>
    <property type="project" value="UniProtKB-UniRule"/>
</dbReference>
<dbReference type="EMBL" id="FUWS01000004">
    <property type="protein sequence ID" value="SJZ89521.1"/>
    <property type="molecule type" value="Genomic_DNA"/>
</dbReference>
<keyword evidence="3" id="KW-0804">Transcription</keyword>
<reference evidence="6 7" key="1">
    <citation type="submission" date="2017-02" db="EMBL/GenBank/DDBJ databases">
        <authorList>
            <person name="Peterson S.W."/>
        </authorList>
    </citation>
    <scope>NUCLEOTIDE SEQUENCE [LARGE SCALE GENOMIC DNA]</scope>
    <source>
        <strain evidence="6 7">DSM 45154</strain>
    </source>
</reference>
<accession>A0A1T4PDT1</accession>
<dbReference type="SUPFAM" id="SSF46689">
    <property type="entry name" value="Homeodomain-like"/>
    <property type="match status" value="1"/>
</dbReference>
<name>A0A1T4PDT1_9ACTN</name>
<dbReference type="InterPro" id="IPR009057">
    <property type="entry name" value="Homeodomain-like_sf"/>
</dbReference>
<gene>
    <name evidence="6" type="ORF">SAMN02745673_01755</name>
</gene>
<keyword evidence="2 4" id="KW-0238">DNA-binding</keyword>
<dbReference type="STRING" id="1122192.SAMN02745673_01755"/>
<evidence type="ECO:0000256" key="1">
    <source>
        <dbReference type="ARBA" id="ARBA00023015"/>
    </source>
</evidence>
<evidence type="ECO:0000259" key="5">
    <source>
        <dbReference type="PROSITE" id="PS50977"/>
    </source>
</evidence>
<dbReference type="Gene3D" id="1.10.357.10">
    <property type="entry name" value="Tetracycline Repressor, domain 2"/>
    <property type="match status" value="1"/>
</dbReference>
<dbReference type="AlphaFoldDB" id="A0A1T4PDT1"/>
<evidence type="ECO:0000256" key="3">
    <source>
        <dbReference type="ARBA" id="ARBA00023163"/>
    </source>
</evidence>
<sequence length="205" mass="22054">MKRTAEEAAATRARVLEAAILVFAEKGWKEATYEAIGARAGVTRGAVHHHFRDKTRLLEEAIATGWRRHAAPALEELTREDQPPARRLTGFLSTYLRLLAQDDAFRALAVTSVLVAPQVLEVGAGIEEKSRQTDRWADLILPLLGSKAQERRGLESRDALFAVMAFLHGVTVAAATAPHDLPSPGAASGIAHAVVSGLIPGQEEA</sequence>
<dbReference type="InterPro" id="IPR001647">
    <property type="entry name" value="HTH_TetR"/>
</dbReference>
<dbReference type="PRINTS" id="PR00455">
    <property type="entry name" value="HTHTETR"/>
</dbReference>
<dbReference type="PANTHER" id="PTHR47506:SF7">
    <property type="entry name" value="TRANSCRIPTIONAL REGULATORY PROTEIN"/>
    <property type="match status" value="1"/>
</dbReference>
<keyword evidence="7" id="KW-1185">Reference proteome</keyword>
<evidence type="ECO:0000313" key="6">
    <source>
        <dbReference type="EMBL" id="SJZ89521.1"/>
    </source>
</evidence>
<dbReference type="RefSeq" id="WP_078761127.1">
    <property type="nucleotide sequence ID" value="NZ_FUWS01000004.1"/>
</dbReference>
<feature type="domain" description="HTH tetR-type" evidence="5">
    <location>
        <begin position="9"/>
        <end position="69"/>
    </location>
</feature>
<dbReference type="OrthoDB" id="5242433at2"/>
<evidence type="ECO:0000256" key="4">
    <source>
        <dbReference type="PROSITE-ProRule" id="PRU00335"/>
    </source>
</evidence>
<proteinExistence type="predicted"/>